<organism evidence="1 2">
    <name type="scientific">Neophaeococcomyces mojaviensis</name>
    <dbReference type="NCBI Taxonomy" id="3383035"/>
    <lineage>
        <taxon>Eukaryota</taxon>
        <taxon>Fungi</taxon>
        <taxon>Dikarya</taxon>
        <taxon>Ascomycota</taxon>
        <taxon>Pezizomycotina</taxon>
        <taxon>Eurotiomycetes</taxon>
        <taxon>Chaetothyriomycetidae</taxon>
        <taxon>Chaetothyriales</taxon>
        <taxon>Chaetothyriales incertae sedis</taxon>
        <taxon>Neophaeococcomyces</taxon>
    </lineage>
</organism>
<evidence type="ECO:0000313" key="2">
    <source>
        <dbReference type="Proteomes" id="UP001172386"/>
    </source>
</evidence>
<dbReference type="Proteomes" id="UP001172386">
    <property type="component" value="Unassembled WGS sequence"/>
</dbReference>
<evidence type="ECO:0000313" key="1">
    <source>
        <dbReference type="EMBL" id="KAJ9652410.1"/>
    </source>
</evidence>
<sequence>MPEILTLQFGNQANYLATHFWNLQESYFTYAPNTEPSIVDHDIHFRPGIGTDGSDTYTPRTVIYDLKGGFGSLKKVNALYDDVGDSRIEGLWSGNTVTHRQAPILQTQYQQDLDQGLPTNQLKASDVRYWSDFNRVFFHPRSIVQLNDYSLGSDLRPFESWSTGEELFRDVDREADILDRDVRLFAEEADQMQGFQIFATTDDAWGGWTERYLDALRDEFGKKSIWVWGLEDGRREDRAKMLGRAANSARSLCGISKLASAVLRLSSEPTPLPEYVDVGTGSRWERTALMATVAESVTLPTRLRIGTSLKRSSMAEFEQTLNTNEGQNVFEVGLNIQMEDSDNKNDNGQTIQRERFGEDQNTDAEAATFDINFMPSTTSLLPQTLATVARNRPRRHVFAQIETDRYPNRSSGRYRSTAQLDHEELLRRRYNEEAIISIFSIPLAFPHLDTIPASIFRGTSKASSPKELSLACGLTTSSRTKHTVFELRDIVTRHSRAVSIDEREELYNGLTEVGEKYDFGWESDDNSEDE</sequence>
<reference evidence="1" key="1">
    <citation type="submission" date="2022-10" db="EMBL/GenBank/DDBJ databases">
        <title>Culturing micro-colonial fungi from biological soil crusts in the Mojave desert and describing Neophaeococcomyces mojavensis, and introducing the new genera and species Taxawa tesnikishii.</title>
        <authorList>
            <person name="Kurbessoian T."/>
            <person name="Stajich J.E."/>
        </authorList>
    </citation>
    <scope>NUCLEOTIDE SEQUENCE</scope>
    <source>
        <strain evidence="1">JES_112</strain>
    </source>
</reference>
<name>A0ACC2ZXM2_9EURO</name>
<proteinExistence type="predicted"/>
<accession>A0ACC2ZXM2</accession>
<comment type="caution">
    <text evidence="1">The sequence shown here is derived from an EMBL/GenBank/DDBJ whole genome shotgun (WGS) entry which is preliminary data.</text>
</comment>
<dbReference type="EMBL" id="JAPDRQ010000200">
    <property type="protein sequence ID" value="KAJ9652410.1"/>
    <property type="molecule type" value="Genomic_DNA"/>
</dbReference>
<gene>
    <name evidence="1" type="primary">DML1</name>
    <name evidence="1" type="ORF">H2198_008331</name>
</gene>
<keyword evidence="2" id="KW-1185">Reference proteome</keyword>
<protein>
    <submittedName>
        <fullName evidence="1">MtDNA inheritance, partitioning of the mitochondrial organelle</fullName>
    </submittedName>
</protein>